<dbReference type="NCBIfam" id="NF011118">
    <property type="entry name" value="PRK14548.1"/>
    <property type="match status" value="1"/>
</dbReference>
<dbReference type="GO" id="GO:0003735">
    <property type="term" value="F:structural constituent of ribosome"/>
    <property type="evidence" value="ECO:0007669"/>
    <property type="project" value="InterPro"/>
</dbReference>
<evidence type="ECO:0000313" key="8">
    <source>
        <dbReference type="EMBL" id="TQS81148.1"/>
    </source>
</evidence>
<name>A0A8J8TE76_9ARCH</name>
<evidence type="ECO:0000256" key="7">
    <source>
        <dbReference type="RuleBase" id="RU003934"/>
    </source>
</evidence>
<gene>
    <name evidence="6" type="primary">rpl23</name>
    <name evidence="8" type="ORF">A3207_04535</name>
</gene>
<dbReference type="Proteomes" id="UP000752814">
    <property type="component" value="Unassembled WGS sequence"/>
</dbReference>
<evidence type="ECO:0000256" key="6">
    <source>
        <dbReference type="HAMAP-Rule" id="MF_01369"/>
    </source>
</evidence>
<dbReference type="GO" id="GO:0006412">
    <property type="term" value="P:translation"/>
    <property type="evidence" value="ECO:0007669"/>
    <property type="project" value="UniProtKB-UniRule"/>
</dbReference>
<dbReference type="GO" id="GO:0005840">
    <property type="term" value="C:ribosome"/>
    <property type="evidence" value="ECO:0007669"/>
    <property type="project" value="UniProtKB-KW"/>
</dbReference>
<proteinExistence type="inferred from homology"/>
<dbReference type="EMBL" id="LVVT01000024">
    <property type="protein sequence ID" value="TQS81148.1"/>
    <property type="molecule type" value="Genomic_DNA"/>
</dbReference>
<evidence type="ECO:0000256" key="4">
    <source>
        <dbReference type="ARBA" id="ARBA00022980"/>
    </source>
</evidence>
<dbReference type="InterPro" id="IPR013025">
    <property type="entry name" value="Ribosomal_uL23-like"/>
</dbReference>
<dbReference type="SUPFAM" id="SSF54189">
    <property type="entry name" value="Ribosomal proteins S24e, L23 and L15e"/>
    <property type="match status" value="1"/>
</dbReference>
<dbReference type="GO" id="GO:1990904">
    <property type="term" value="C:ribonucleoprotein complex"/>
    <property type="evidence" value="ECO:0007669"/>
    <property type="project" value="UniProtKB-KW"/>
</dbReference>
<evidence type="ECO:0000256" key="1">
    <source>
        <dbReference type="ARBA" id="ARBA00006700"/>
    </source>
</evidence>
<dbReference type="GO" id="GO:0019843">
    <property type="term" value="F:rRNA binding"/>
    <property type="evidence" value="ECO:0007669"/>
    <property type="project" value="UniProtKB-UniRule"/>
</dbReference>
<accession>A0A8J8TE76</accession>
<dbReference type="GeneID" id="41322863"/>
<evidence type="ECO:0000256" key="2">
    <source>
        <dbReference type="ARBA" id="ARBA00022730"/>
    </source>
</evidence>
<keyword evidence="3 6" id="KW-0694">RNA-binding</keyword>
<keyword evidence="4 6" id="KW-0689">Ribosomal protein</keyword>
<keyword evidence="5 6" id="KW-0687">Ribonucleoprotein</keyword>
<sequence>MPKDSVLIHPYVTEKTMNFMSGTPTQKFKDGNKLEFLVTRDATKAEIKADFESHFDVKVEKVWTRITKNGKRATIKLAEGYSAEDIGMRIGVF</sequence>
<evidence type="ECO:0000313" key="9">
    <source>
        <dbReference type="Proteomes" id="UP000752814"/>
    </source>
</evidence>
<comment type="similarity">
    <text evidence="1 6 7">Belongs to the universal ribosomal protein uL23 family.</text>
</comment>
<dbReference type="HAMAP" id="MF_01369_A">
    <property type="entry name" value="Ribosomal_uL23_A"/>
    <property type="match status" value="1"/>
</dbReference>
<comment type="function">
    <text evidence="6">Binds to 23S rRNA. One of the proteins that surrounds the polypeptide exit tunnel on the outside of the ribosome.</text>
</comment>
<dbReference type="InterPro" id="IPR012678">
    <property type="entry name" value="Ribosomal_uL23/eL15/eS24_sf"/>
</dbReference>
<dbReference type="Pfam" id="PF00276">
    <property type="entry name" value="Ribosomal_L23"/>
    <property type="match status" value="1"/>
</dbReference>
<dbReference type="PROSITE" id="PS00050">
    <property type="entry name" value="RIBOSOMAL_L23"/>
    <property type="match status" value="1"/>
</dbReference>
<protein>
    <recommendedName>
        <fullName evidence="6">Large ribosomal subunit protein uL23</fullName>
    </recommendedName>
</protein>
<dbReference type="InterPro" id="IPR012677">
    <property type="entry name" value="Nucleotide-bd_a/b_plait_sf"/>
</dbReference>
<dbReference type="AlphaFoldDB" id="A0A8J8TE76"/>
<dbReference type="Gene3D" id="3.30.70.330">
    <property type="match status" value="1"/>
</dbReference>
<organism evidence="8 9">
    <name type="scientific">Candidatus Methanomassiliicoccus intestinalis</name>
    <dbReference type="NCBI Taxonomy" id="1406512"/>
    <lineage>
        <taxon>Archaea</taxon>
        <taxon>Methanobacteriati</taxon>
        <taxon>Thermoplasmatota</taxon>
        <taxon>Thermoplasmata</taxon>
        <taxon>Methanomassiliicoccales</taxon>
        <taxon>Methanomassiliicoccaceae</taxon>
        <taxon>Methanomassiliicoccus</taxon>
    </lineage>
</organism>
<dbReference type="InterPro" id="IPR001014">
    <property type="entry name" value="Ribosomal_uL23_CS"/>
</dbReference>
<dbReference type="OMA" id="TRIQKDG"/>
<comment type="caution">
    <text evidence="8">The sequence shown here is derived from an EMBL/GenBank/DDBJ whole genome shotgun (WGS) entry which is preliminary data.</text>
</comment>
<dbReference type="RefSeq" id="WP_020448340.1">
    <property type="nucleotide sequence ID" value="NZ_CAYAXV010000002.1"/>
</dbReference>
<comment type="subunit">
    <text evidence="6">Part of the 50S ribosomal subunit. Contacts protein L29.</text>
</comment>
<evidence type="ECO:0000256" key="5">
    <source>
        <dbReference type="ARBA" id="ARBA00023274"/>
    </source>
</evidence>
<reference evidence="8" key="1">
    <citation type="submission" date="2016-03" db="EMBL/GenBank/DDBJ databases">
        <authorList>
            <person name="Borrel G."/>
            <person name="Mccann A."/>
            <person name="O'Toole P.W."/>
        </authorList>
    </citation>
    <scope>NUCLEOTIDE SEQUENCE</scope>
    <source>
        <strain evidence="8">183</strain>
    </source>
</reference>
<dbReference type="PANTHER" id="PTHR11620">
    <property type="entry name" value="60S RIBOSOMAL PROTEIN L23A"/>
    <property type="match status" value="1"/>
</dbReference>
<keyword evidence="2 6" id="KW-0699">rRNA-binding</keyword>
<evidence type="ECO:0000256" key="3">
    <source>
        <dbReference type="ARBA" id="ARBA00022884"/>
    </source>
</evidence>